<reference evidence="1 2" key="1">
    <citation type="journal article" date="2024" name="Chem. Sci.">
        <title>Discovery of megapolipeptins by genome mining of a Burkholderiales bacteria collection.</title>
        <authorList>
            <person name="Paulo B.S."/>
            <person name="Recchia M.J.J."/>
            <person name="Lee S."/>
            <person name="Fergusson C.H."/>
            <person name="Romanowski S.B."/>
            <person name="Hernandez A."/>
            <person name="Krull N."/>
            <person name="Liu D.Y."/>
            <person name="Cavanagh H."/>
            <person name="Bos A."/>
            <person name="Gray C.A."/>
            <person name="Murphy B.T."/>
            <person name="Linington R.G."/>
            <person name="Eustaquio A.S."/>
        </authorList>
    </citation>
    <scope>NUCLEOTIDE SEQUENCE [LARGE SCALE GENOMIC DNA]</scope>
    <source>
        <strain evidence="1 2">RL17-379-BIB-C</strain>
    </source>
</reference>
<keyword evidence="2" id="KW-1185">Reference proteome</keyword>
<evidence type="ECO:0000313" key="2">
    <source>
        <dbReference type="Proteomes" id="UP001629288"/>
    </source>
</evidence>
<protein>
    <submittedName>
        <fullName evidence="1">Uncharacterized protein</fullName>
    </submittedName>
</protein>
<accession>A0ABW9C1K3</accession>
<organism evidence="1 2">
    <name type="scientific">Paraburkholderia strydomiana</name>
    <dbReference type="NCBI Taxonomy" id="1245417"/>
    <lineage>
        <taxon>Bacteria</taxon>
        <taxon>Pseudomonadati</taxon>
        <taxon>Pseudomonadota</taxon>
        <taxon>Betaproteobacteria</taxon>
        <taxon>Burkholderiales</taxon>
        <taxon>Burkholderiaceae</taxon>
        <taxon>Paraburkholderia</taxon>
    </lineage>
</organism>
<sequence>MNHLDLSFDPLFRVRDHLKWWPWVGSEFARTTVKTMILGESVYRWSKGEAFDKRYALTSALRETHSNHALDFDRNSRYVRNIERAIFQRRNPSDTQKQTLWSSVAYHNLVLDAMQTVKHRPSEDQYQKGWDAALDLFDVLGVEQCLVFGVESVSSLRLVSSARELDCLIRRHPAKVGRFRPRTGTVRTMSGRQVRLLFVRHPSSFFSWRNWAPVVQEGLQWKLVEPQPLPEPGGQLANEPQGSALNAI</sequence>
<dbReference type="Proteomes" id="UP001629288">
    <property type="component" value="Unassembled WGS sequence"/>
</dbReference>
<dbReference type="EMBL" id="JAQQDH010000003">
    <property type="protein sequence ID" value="MFM0444539.1"/>
    <property type="molecule type" value="Genomic_DNA"/>
</dbReference>
<proteinExistence type="predicted"/>
<dbReference type="RefSeq" id="WP_408129232.1">
    <property type="nucleotide sequence ID" value="NZ_JAQQDH010000003.1"/>
</dbReference>
<evidence type="ECO:0000313" key="1">
    <source>
        <dbReference type="EMBL" id="MFM0444539.1"/>
    </source>
</evidence>
<gene>
    <name evidence="1" type="ORF">PQR00_13195</name>
</gene>
<name>A0ABW9C1K3_9BURK</name>
<comment type="caution">
    <text evidence="1">The sequence shown here is derived from an EMBL/GenBank/DDBJ whole genome shotgun (WGS) entry which is preliminary data.</text>
</comment>